<dbReference type="InterPro" id="IPR000182">
    <property type="entry name" value="GNAT_dom"/>
</dbReference>
<dbReference type="GO" id="GO:0016747">
    <property type="term" value="F:acyltransferase activity, transferring groups other than amino-acyl groups"/>
    <property type="evidence" value="ECO:0007669"/>
    <property type="project" value="InterPro"/>
</dbReference>
<evidence type="ECO:0000259" key="1">
    <source>
        <dbReference type="PROSITE" id="PS51186"/>
    </source>
</evidence>
<dbReference type="CDD" id="cd04301">
    <property type="entry name" value="NAT_SF"/>
    <property type="match status" value="1"/>
</dbReference>
<dbReference type="PATRIC" id="fig|1365250.3.peg.3058"/>
<dbReference type="PROSITE" id="PS51186">
    <property type="entry name" value="GNAT"/>
    <property type="match status" value="1"/>
</dbReference>
<dbReference type="EMBL" id="AUYB01000106">
    <property type="protein sequence ID" value="KZN36677.1"/>
    <property type="molecule type" value="Genomic_DNA"/>
</dbReference>
<protein>
    <recommendedName>
        <fullName evidence="1">N-acetyltransferase domain-containing protein</fullName>
    </recommendedName>
</protein>
<comment type="caution">
    <text evidence="2">The sequence shown here is derived from an EMBL/GenBank/DDBJ whole genome shotgun (WGS) entry which is preliminary data.</text>
</comment>
<dbReference type="InterPro" id="IPR052564">
    <property type="entry name" value="N-acetyltrans/Recomb-assoc"/>
</dbReference>
<keyword evidence="3" id="KW-1185">Reference proteome</keyword>
<dbReference type="SUPFAM" id="SSF55729">
    <property type="entry name" value="Acyl-CoA N-acyltransferases (Nat)"/>
    <property type="match status" value="1"/>
</dbReference>
<gene>
    <name evidence="2" type="ORF">N475_17275</name>
</gene>
<dbReference type="RefSeq" id="WP_063357567.1">
    <property type="nucleotide sequence ID" value="NZ_AQHB01000049.1"/>
</dbReference>
<feature type="domain" description="N-acetyltransferase" evidence="1">
    <location>
        <begin position="1"/>
        <end position="148"/>
    </location>
</feature>
<accession>A0A166WAI8</accession>
<dbReference type="InterPro" id="IPR016181">
    <property type="entry name" value="Acyl_CoA_acyltransferase"/>
</dbReference>
<name>A0A166WAI8_9GAMM</name>
<evidence type="ECO:0000313" key="2">
    <source>
        <dbReference type="EMBL" id="KZN36677.1"/>
    </source>
</evidence>
<dbReference type="AlphaFoldDB" id="A0A166WAI8"/>
<dbReference type="Pfam" id="PF13673">
    <property type="entry name" value="Acetyltransf_10"/>
    <property type="match status" value="1"/>
</dbReference>
<dbReference type="Proteomes" id="UP000076643">
    <property type="component" value="Unassembled WGS sequence"/>
</dbReference>
<evidence type="ECO:0000313" key="3">
    <source>
        <dbReference type="Proteomes" id="UP000076643"/>
    </source>
</evidence>
<dbReference type="PANTHER" id="PTHR43451">
    <property type="entry name" value="ACETYLTRANSFERASE (GNAT) FAMILY PROTEIN"/>
    <property type="match status" value="1"/>
</dbReference>
<organism evidence="2 3">
    <name type="scientific">Pseudoalteromonas luteoviolacea DSM 6061</name>
    <dbReference type="NCBI Taxonomy" id="1365250"/>
    <lineage>
        <taxon>Bacteria</taxon>
        <taxon>Pseudomonadati</taxon>
        <taxon>Pseudomonadota</taxon>
        <taxon>Gammaproteobacteria</taxon>
        <taxon>Alteromonadales</taxon>
        <taxon>Pseudoalteromonadaceae</taxon>
        <taxon>Pseudoalteromonas</taxon>
    </lineage>
</organism>
<proteinExistence type="predicted"/>
<dbReference type="PANTHER" id="PTHR43451:SF1">
    <property type="entry name" value="ACETYLTRANSFERASE"/>
    <property type="match status" value="1"/>
</dbReference>
<dbReference type="Gene3D" id="3.40.630.30">
    <property type="match status" value="1"/>
</dbReference>
<reference evidence="2 3" key="1">
    <citation type="submission" date="2013-07" db="EMBL/GenBank/DDBJ databases">
        <title>Comparative Genomic and Metabolomic Analysis of Twelve Strains of Pseudoalteromonas luteoviolacea.</title>
        <authorList>
            <person name="Vynne N.G."/>
            <person name="Mansson M."/>
            <person name="Gram L."/>
        </authorList>
    </citation>
    <scope>NUCLEOTIDE SEQUENCE [LARGE SCALE GENOMIC DNA]</scope>
    <source>
        <strain evidence="2 3">DSM 6061</strain>
    </source>
</reference>
<sequence length="152" mass="17162">MDIRLANQNDIDQITKLVSQVSVADVLPHFDSSGQQEYMRRVIPDIETTLNTVLFDTFVAVEGNLIVGFAAIREKNYITHLFVAKEVQGQGLGKILLEKMLAQTSARQISLRSSINAQHFYKKQGFSATEPEDQFCGIRFIPMAIDTRKSKR</sequence>